<proteinExistence type="predicted"/>
<reference evidence="1 2" key="1">
    <citation type="journal article" date="2012" name="Appl. Environ. Microbiol.">
        <title>Short-read sequencing for genomic analysis of the brown rot fungus Fibroporia radiculosa.</title>
        <authorList>
            <person name="Tang J.D."/>
            <person name="Perkins A.D."/>
            <person name="Sonstegard T.S."/>
            <person name="Schroeder S.G."/>
            <person name="Burgess S.C."/>
            <person name="Diehl S.V."/>
        </authorList>
    </citation>
    <scope>NUCLEOTIDE SEQUENCE [LARGE SCALE GENOMIC DNA]</scope>
    <source>
        <strain evidence="1 2">TFFH 294</strain>
    </source>
</reference>
<dbReference type="HOGENOM" id="CLU_1454448_0_0_1"/>
<dbReference type="InParanoid" id="J4GVF8"/>
<evidence type="ECO:0000313" key="1">
    <source>
        <dbReference type="EMBL" id="CCM05465.1"/>
    </source>
</evidence>
<dbReference type="EMBL" id="HE797192">
    <property type="protein sequence ID" value="CCM05465.1"/>
    <property type="molecule type" value="Genomic_DNA"/>
</dbReference>
<dbReference type="AlphaFoldDB" id="J4GVF8"/>
<name>J4GVF8_9APHY</name>
<protein>
    <submittedName>
        <fullName evidence="1">Uncharacterized protein</fullName>
    </submittedName>
</protein>
<dbReference type="RefSeq" id="XP_012184748.1">
    <property type="nucleotide sequence ID" value="XM_012329358.1"/>
</dbReference>
<dbReference type="GeneID" id="24100376"/>
<sequence length="186" mass="21478">MVYFFSRTNVVRKADSQGVLCAIPPHLLPRRRQYPKHSNKRTGHSSPLSMDITSYVRENFLNCSRLRSLSYANGAHNYSRITGWRASPSKAQVELQNSLDDEWEDLDQRMNGILDFWNSRVVEQASRRRRGVQEREKRELAVQAARGIRCDYMPKALMLDVLDRIASDTSPDSVDHAEKPKQESRS</sequence>
<accession>J4GVF8</accession>
<dbReference type="Proteomes" id="UP000006352">
    <property type="component" value="Unassembled WGS sequence"/>
</dbReference>
<keyword evidence="2" id="KW-1185">Reference proteome</keyword>
<gene>
    <name evidence="1" type="ORF">FIBRA_07686</name>
</gene>
<organism evidence="1 2">
    <name type="scientific">Fibroporia radiculosa</name>
    <dbReference type="NCBI Taxonomy" id="599839"/>
    <lineage>
        <taxon>Eukaryota</taxon>
        <taxon>Fungi</taxon>
        <taxon>Dikarya</taxon>
        <taxon>Basidiomycota</taxon>
        <taxon>Agaricomycotina</taxon>
        <taxon>Agaricomycetes</taxon>
        <taxon>Polyporales</taxon>
        <taxon>Fibroporiaceae</taxon>
        <taxon>Fibroporia</taxon>
    </lineage>
</organism>
<evidence type="ECO:0000313" key="2">
    <source>
        <dbReference type="Proteomes" id="UP000006352"/>
    </source>
</evidence>